<dbReference type="Pfam" id="PF07686">
    <property type="entry name" value="V-set"/>
    <property type="match status" value="1"/>
</dbReference>
<evidence type="ECO:0000259" key="1">
    <source>
        <dbReference type="PROSITE" id="PS50835"/>
    </source>
</evidence>
<protein>
    <recommendedName>
        <fullName evidence="1">Ig-like domain-containing protein</fullName>
    </recommendedName>
</protein>
<dbReference type="GO" id="GO:0032589">
    <property type="term" value="C:neuron projection membrane"/>
    <property type="evidence" value="ECO:0007669"/>
    <property type="project" value="TreeGrafter"/>
</dbReference>
<dbReference type="SMART" id="SM00408">
    <property type="entry name" value="IGc2"/>
    <property type="match status" value="2"/>
</dbReference>
<dbReference type="InterPro" id="IPR007110">
    <property type="entry name" value="Ig-like_dom"/>
</dbReference>
<dbReference type="FunFam" id="2.60.40.10:FF:002539">
    <property type="entry name" value="Zwei Ig domain protein zig-8"/>
    <property type="match status" value="1"/>
</dbReference>
<dbReference type="InterPro" id="IPR003599">
    <property type="entry name" value="Ig_sub"/>
</dbReference>
<reference evidence="2 3" key="1">
    <citation type="submission" date="2020-04" db="EMBL/GenBank/DDBJ databases">
        <authorList>
            <person name="Laetsch R D."/>
            <person name="Stevens L."/>
            <person name="Kumar S."/>
            <person name="Blaxter L. M."/>
        </authorList>
    </citation>
    <scope>NUCLEOTIDE SEQUENCE [LARGE SCALE GENOMIC DNA]</scope>
</reference>
<dbReference type="InterPro" id="IPR013151">
    <property type="entry name" value="Immunoglobulin_dom"/>
</dbReference>
<dbReference type="InterPro" id="IPR003598">
    <property type="entry name" value="Ig_sub2"/>
</dbReference>
<evidence type="ECO:0000313" key="2">
    <source>
        <dbReference type="EMBL" id="CAB3401610.1"/>
    </source>
</evidence>
<evidence type="ECO:0000313" key="3">
    <source>
        <dbReference type="Proteomes" id="UP000494206"/>
    </source>
</evidence>
<feature type="domain" description="Ig-like" evidence="1">
    <location>
        <begin position="62"/>
        <end position="150"/>
    </location>
</feature>
<dbReference type="InterPro" id="IPR036179">
    <property type="entry name" value="Ig-like_dom_sf"/>
</dbReference>
<dbReference type="SUPFAM" id="SSF48726">
    <property type="entry name" value="Immunoglobulin"/>
    <property type="match status" value="2"/>
</dbReference>
<dbReference type="Pfam" id="PF00047">
    <property type="entry name" value="ig"/>
    <property type="match status" value="1"/>
</dbReference>
<feature type="domain" description="Ig-like" evidence="1">
    <location>
        <begin position="162"/>
        <end position="246"/>
    </location>
</feature>
<dbReference type="GO" id="GO:0050808">
    <property type="term" value="P:synapse organization"/>
    <property type="evidence" value="ECO:0007669"/>
    <property type="project" value="TreeGrafter"/>
</dbReference>
<dbReference type="InterPro" id="IPR037448">
    <property type="entry name" value="Zig-8"/>
</dbReference>
<keyword evidence="3" id="KW-1185">Reference proteome</keyword>
<dbReference type="SMART" id="SM00409">
    <property type="entry name" value="IG"/>
    <property type="match status" value="2"/>
</dbReference>
<accession>A0A8S1EQ43</accession>
<gene>
    <name evidence="2" type="ORF">CBOVIS_LOCUS4337</name>
</gene>
<dbReference type="Gene3D" id="2.60.40.10">
    <property type="entry name" value="Immunoglobulins"/>
    <property type="match status" value="2"/>
</dbReference>
<dbReference type="FunFam" id="2.60.40.10:FF:002637">
    <property type="entry name" value="Zwei Ig domain protein zig-8"/>
    <property type="match status" value="1"/>
</dbReference>
<dbReference type="PROSITE" id="PS50835">
    <property type="entry name" value="IG_LIKE"/>
    <property type="match status" value="2"/>
</dbReference>
<proteinExistence type="predicted"/>
<organism evidence="2 3">
    <name type="scientific">Caenorhabditis bovis</name>
    <dbReference type="NCBI Taxonomy" id="2654633"/>
    <lineage>
        <taxon>Eukaryota</taxon>
        <taxon>Metazoa</taxon>
        <taxon>Ecdysozoa</taxon>
        <taxon>Nematoda</taxon>
        <taxon>Chromadorea</taxon>
        <taxon>Rhabditida</taxon>
        <taxon>Rhabditina</taxon>
        <taxon>Rhabditomorpha</taxon>
        <taxon>Rhabditoidea</taxon>
        <taxon>Rhabditidae</taxon>
        <taxon>Peloderinae</taxon>
        <taxon>Caenorhabditis</taxon>
    </lineage>
</organism>
<sequence>MTLAATRQDEAFGRRTPSVGTLQILRPPSRPSNQNANFVAVAAISDEVLECLRQEKSRVENPSQTIVNVIAENPAYLHCSVPPDADHEIAWTRVSDGALLTAGNRTFTRDPRWQVSRKSANVWVLNLRRAEIADTGCYICEVNDKHNTIYAVFLKVLDPPLPSPASLHKKSTKLMANMSGDEVVLNCTVISSDEEPIDVVWTRNGEKINFTDTEKYVLKMKRDAGVVIETMRIRKATMDDDGNYACEHRQQKANQIVHINRADAQRSSTNRLTVIICVIASIIFF</sequence>
<dbReference type="PANTHER" id="PTHR23279">
    <property type="entry name" value="DEFECTIVE PROBOSCIS EXTENSION RESPONSE DPR -RELATED"/>
    <property type="match status" value="1"/>
</dbReference>
<name>A0A8S1EQ43_9PELO</name>
<dbReference type="Proteomes" id="UP000494206">
    <property type="component" value="Unassembled WGS sequence"/>
</dbReference>
<dbReference type="OrthoDB" id="190835at2759"/>
<dbReference type="InterPro" id="IPR013106">
    <property type="entry name" value="Ig_V-set"/>
</dbReference>
<dbReference type="EMBL" id="CADEPM010000003">
    <property type="protein sequence ID" value="CAB3401610.1"/>
    <property type="molecule type" value="Genomic_DNA"/>
</dbReference>
<dbReference type="InterPro" id="IPR013783">
    <property type="entry name" value="Ig-like_fold"/>
</dbReference>
<dbReference type="AlphaFoldDB" id="A0A8S1EQ43"/>
<dbReference type="PANTHER" id="PTHR23279:SF36">
    <property type="entry name" value="DEFECTIVE PROBOSCIS EXTENSION RESPONSE 9, ISOFORM A"/>
    <property type="match status" value="1"/>
</dbReference>
<comment type="caution">
    <text evidence="2">The sequence shown here is derived from an EMBL/GenBank/DDBJ whole genome shotgun (WGS) entry which is preliminary data.</text>
</comment>